<keyword evidence="2" id="KW-0732">Signal</keyword>
<dbReference type="AlphaFoldDB" id="A0A9W7XP61"/>
<sequence length="178" mass="18315">MQIFATLLIASSAVLAQQIGSNSDGKASTGPSAVSHPNENNGWQAQNSLFNNANTGGNVFSGLHGNTFDSSVSNTAFNDNNAVNPSQAQVSGNSGDTANGVNNHIGNVVPGASQIAPFAGTYPGFRKRDVEFNNVFPGHVHAHEEFVPLGYPAVAGFAGYPHAAAAAAAVVDPHFYGY</sequence>
<feature type="region of interest" description="Disordered" evidence="1">
    <location>
        <begin position="21"/>
        <end position="42"/>
    </location>
</feature>
<name>A0A9W7XP61_9FUNG</name>
<evidence type="ECO:0000256" key="2">
    <source>
        <dbReference type="SAM" id="SignalP"/>
    </source>
</evidence>
<keyword evidence="4" id="KW-1185">Reference proteome</keyword>
<accession>A0A9W7XP61</accession>
<protein>
    <recommendedName>
        <fullName evidence="5">Secreted protein</fullName>
    </recommendedName>
</protein>
<reference evidence="3" key="1">
    <citation type="submission" date="2022-07" db="EMBL/GenBank/DDBJ databases">
        <title>Phylogenomic reconstructions and comparative analyses of Kickxellomycotina fungi.</title>
        <authorList>
            <person name="Reynolds N.K."/>
            <person name="Stajich J.E."/>
            <person name="Barry K."/>
            <person name="Grigoriev I.V."/>
            <person name="Crous P."/>
            <person name="Smith M.E."/>
        </authorList>
    </citation>
    <scope>NUCLEOTIDE SEQUENCE</scope>
    <source>
        <strain evidence="3">NBRC 105413</strain>
    </source>
</reference>
<feature type="chain" id="PRO_5040841474" description="Secreted protein" evidence="2">
    <location>
        <begin position="17"/>
        <end position="178"/>
    </location>
</feature>
<evidence type="ECO:0000256" key="1">
    <source>
        <dbReference type="SAM" id="MobiDB-lite"/>
    </source>
</evidence>
<gene>
    <name evidence="3" type="ORF">LPJ64_001690</name>
</gene>
<evidence type="ECO:0000313" key="3">
    <source>
        <dbReference type="EMBL" id="KAJ1646869.1"/>
    </source>
</evidence>
<evidence type="ECO:0008006" key="5">
    <source>
        <dbReference type="Google" id="ProtNLM"/>
    </source>
</evidence>
<feature type="signal peptide" evidence="2">
    <location>
        <begin position="1"/>
        <end position="16"/>
    </location>
</feature>
<organism evidence="3 4">
    <name type="scientific">Coemansia asiatica</name>
    <dbReference type="NCBI Taxonomy" id="1052880"/>
    <lineage>
        <taxon>Eukaryota</taxon>
        <taxon>Fungi</taxon>
        <taxon>Fungi incertae sedis</taxon>
        <taxon>Zoopagomycota</taxon>
        <taxon>Kickxellomycotina</taxon>
        <taxon>Kickxellomycetes</taxon>
        <taxon>Kickxellales</taxon>
        <taxon>Kickxellaceae</taxon>
        <taxon>Coemansia</taxon>
    </lineage>
</organism>
<proteinExistence type="predicted"/>
<evidence type="ECO:0000313" key="4">
    <source>
        <dbReference type="Proteomes" id="UP001145021"/>
    </source>
</evidence>
<comment type="caution">
    <text evidence="3">The sequence shown here is derived from an EMBL/GenBank/DDBJ whole genome shotgun (WGS) entry which is preliminary data.</text>
</comment>
<dbReference type="Proteomes" id="UP001145021">
    <property type="component" value="Unassembled WGS sequence"/>
</dbReference>
<dbReference type="EMBL" id="JANBOH010000046">
    <property type="protein sequence ID" value="KAJ1646869.1"/>
    <property type="molecule type" value="Genomic_DNA"/>
</dbReference>